<feature type="region of interest" description="Disordered" evidence="1">
    <location>
        <begin position="131"/>
        <end position="164"/>
    </location>
</feature>
<proteinExistence type="predicted"/>
<feature type="compositionally biased region" description="Polar residues" evidence="1">
    <location>
        <begin position="148"/>
        <end position="164"/>
    </location>
</feature>
<evidence type="ECO:0000313" key="3">
    <source>
        <dbReference type="Proteomes" id="UP000193467"/>
    </source>
</evidence>
<sequence>MSTPLLTRLKSSILTLWAQLDVEKRCLSLGSCRRLLEELKELLEVQVPVGYVSSIKPLGEAVEMLEATTSSKASLSLIDVTSLATLFNQSVALLVSPLPPSTIYDPSRPSLPSEIISLIFHQLAAEEECATSPPAASSPRASSLSPEKPSTTRCISPSRLKSATSVATPFPFPIACDEVPT</sequence>
<keyword evidence="3" id="KW-1185">Reference proteome</keyword>
<accession>A0A1Y2F151</accession>
<comment type="caution">
    <text evidence="2">The sequence shown here is derived from an EMBL/GenBank/DDBJ whole genome shotgun (WGS) entry which is preliminary data.</text>
</comment>
<evidence type="ECO:0000313" key="2">
    <source>
        <dbReference type="EMBL" id="ORY77224.1"/>
    </source>
</evidence>
<dbReference type="EMBL" id="MCGR01000032">
    <property type="protein sequence ID" value="ORY77224.1"/>
    <property type="molecule type" value="Genomic_DNA"/>
</dbReference>
<gene>
    <name evidence="2" type="ORF">BCR35DRAFT_115758</name>
</gene>
<feature type="compositionally biased region" description="Low complexity" evidence="1">
    <location>
        <begin position="131"/>
        <end position="147"/>
    </location>
</feature>
<dbReference type="Proteomes" id="UP000193467">
    <property type="component" value="Unassembled WGS sequence"/>
</dbReference>
<protein>
    <submittedName>
        <fullName evidence="2">Uncharacterized protein</fullName>
    </submittedName>
</protein>
<dbReference type="AlphaFoldDB" id="A0A1Y2F151"/>
<evidence type="ECO:0000256" key="1">
    <source>
        <dbReference type="SAM" id="MobiDB-lite"/>
    </source>
</evidence>
<organism evidence="2 3">
    <name type="scientific">Leucosporidium creatinivorum</name>
    <dbReference type="NCBI Taxonomy" id="106004"/>
    <lineage>
        <taxon>Eukaryota</taxon>
        <taxon>Fungi</taxon>
        <taxon>Dikarya</taxon>
        <taxon>Basidiomycota</taxon>
        <taxon>Pucciniomycotina</taxon>
        <taxon>Microbotryomycetes</taxon>
        <taxon>Leucosporidiales</taxon>
        <taxon>Leucosporidium</taxon>
    </lineage>
</organism>
<name>A0A1Y2F151_9BASI</name>
<reference evidence="2 3" key="1">
    <citation type="submission" date="2016-07" db="EMBL/GenBank/DDBJ databases">
        <title>Pervasive Adenine N6-methylation of Active Genes in Fungi.</title>
        <authorList>
            <consortium name="DOE Joint Genome Institute"/>
            <person name="Mondo S.J."/>
            <person name="Dannebaum R.O."/>
            <person name="Kuo R.C."/>
            <person name="Labutti K."/>
            <person name="Haridas S."/>
            <person name="Kuo A."/>
            <person name="Salamov A."/>
            <person name="Ahrendt S.R."/>
            <person name="Lipzen A."/>
            <person name="Sullivan W."/>
            <person name="Andreopoulos W.B."/>
            <person name="Clum A."/>
            <person name="Lindquist E."/>
            <person name="Daum C."/>
            <person name="Ramamoorthy G.K."/>
            <person name="Gryganskyi A."/>
            <person name="Culley D."/>
            <person name="Magnuson J.K."/>
            <person name="James T.Y."/>
            <person name="O'Malley M.A."/>
            <person name="Stajich J.E."/>
            <person name="Spatafora J.W."/>
            <person name="Visel A."/>
            <person name="Grigoriev I.V."/>
        </authorList>
    </citation>
    <scope>NUCLEOTIDE SEQUENCE [LARGE SCALE GENOMIC DNA]</scope>
    <source>
        <strain evidence="2 3">62-1032</strain>
    </source>
</reference>
<dbReference type="InParanoid" id="A0A1Y2F151"/>